<dbReference type="Proteomes" id="UP001165082">
    <property type="component" value="Unassembled WGS sequence"/>
</dbReference>
<feature type="compositionally biased region" description="Basic and acidic residues" evidence="1">
    <location>
        <begin position="214"/>
        <end position="227"/>
    </location>
</feature>
<keyword evidence="3" id="KW-1185">Reference proteome</keyword>
<organism evidence="2 3">
    <name type="scientific">Triparma retinervis</name>
    <dbReference type="NCBI Taxonomy" id="2557542"/>
    <lineage>
        <taxon>Eukaryota</taxon>
        <taxon>Sar</taxon>
        <taxon>Stramenopiles</taxon>
        <taxon>Ochrophyta</taxon>
        <taxon>Bolidophyceae</taxon>
        <taxon>Parmales</taxon>
        <taxon>Triparmaceae</taxon>
        <taxon>Triparma</taxon>
    </lineage>
</organism>
<protein>
    <submittedName>
        <fullName evidence="2">Uncharacterized protein</fullName>
    </submittedName>
</protein>
<evidence type="ECO:0000256" key="1">
    <source>
        <dbReference type="SAM" id="MobiDB-lite"/>
    </source>
</evidence>
<feature type="compositionally biased region" description="Pro residues" evidence="1">
    <location>
        <begin position="165"/>
        <end position="181"/>
    </location>
</feature>
<name>A0A9W7G395_9STRA</name>
<comment type="caution">
    <text evidence="2">The sequence shown here is derived from an EMBL/GenBank/DDBJ whole genome shotgun (WGS) entry which is preliminary data.</text>
</comment>
<feature type="region of interest" description="Disordered" evidence="1">
    <location>
        <begin position="160"/>
        <end position="227"/>
    </location>
</feature>
<accession>A0A9W7G395</accession>
<sequence>MAFSGDIGDKIATIGEDEVGEIREDVNNALFSYGSKRNLRFSIGKITYTSSGASFKVDVKVKGFDHQREQDRKDSEAREHFNENCRDYGMTPAYHMQRVRTDKPHVFTILYSINPAAKKYPINVLKEVNGSIKTSKGGAREVYKVSLDAIRDSYTGKIKLVTPLQPKPPPPAPAPTPPAPPLAKQSPKRSIHDVDDSDDDTPLSAMIPKKKKKEKEEEEKKEKAKLSWEKMLEFGKKAGAHYDAESSSDDETENMGFYEPQRGPSE</sequence>
<gene>
    <name evidence="2" type="ORF">TrRE_jg11049</name>
</gene>
<feature type="region of interest" description="Disordered" evidence="1">
    <location>
        <begin position="239"/>
        <end position="266"/>
    </location>
</feature>
<proteinExistence type="predicted"/>
<dbReference type="AlphaFoldDB" id="A0A9W7G395"/>
<reference evidence="2" key="1">
    <citation type="submission" date="2022-07" db="EMBL/GenBank/DDBJ databases">
        <title>Genome analysis of Parmales, a sister group of diatoms, reveals the evolutionary specialization of diatoms from phago-mixotrophs to photoautotrophs.</title>
        <authorList>
            <person name="Ban H."/>
            <person name="Sato S."/>
            <person name="Yoshikawa S."/>
            <person name="Kazumasa Y."/>
            <person name="Nakamura Y."/>
            <person name="Ichinomiya M."/>
            <person name="Saitoh K."/>
            <person name="Sato N."/>
            <person name="Blanc-Mathieu R."/>
            <person name="Endo H."/>
            <person name="Kuwata A."/>
            <person name="Ogata H."/>
        </authorList>
    </citation>
    <scope>NUCLEOTIDE SEQUENCE</scope>
</reference>
<evidence type="ECO:0000313" key="3">
    <source>
        <dbReference type="Proteomes" id="UP001165082"/>
    </source>
</evidence>
<dbReference type="EMBL" id="BRXZ01007680">
    <property type="protein sequence ID" value="GMI31787.1"/>
    <property type="molecule type" value="Genomic_DNA"/>
</dbReference>
<evidence type="ECO:0000313" key="2">
    <source>
        <dbReference type="EMBL" id="GMI31787.1"/>
    </source>
</evidence>